<protein>
    <submittedName>
        <fullName evidence="2">Uncharacterized protein</fullName>
    </submittedName>
</protein>
<evidence type="ECO:0000313" key="2">
    <source>
        <dbReference type="EMBL" id="RSH77098.1"/>
    </source>
</evidence>
<name>A0A427XE42_9TREE</name>
<feature type="compositionally biased region" description="Acidic residues" evidence="1">
    <location>
        <begin position="74"/>
        <end position="85"/>
    </location>
</feature>
<dbReference type="GeneID" id="39588270"/>
<gene>
    <name evidence="2" type="ORF">EHS24_003727</name>
</gene>
<comment type="caution">
    <text evidence="2">The sequence shown here is derived from an EMBL/GenBank/DDBJ whole genome shotgun (WGS) entry which is preliminary data.</text>
</comment>
<proteinExistence type="predicted"/>
<organism evidence="2 3">
    <name type="scientific">Apiotrichum porosum</name>
    <dbReference type="NCBI Taxonomy" id="105984"/>
    <lineage>
        <taxon>Eukaryota</taxon>
        <taxon>Fungi</taxon>
        <taxon>Dikarya</taxon>
        <taxon>Basidiomycota</taxon>
        <taxon>Agaricomycotina</taxon>
        <taxon>Tremellomycetes</taxon>
        <taxon>Trichosporonales</taxon>
        <taxon>Trichosporonaceae</taxon>
        <taxon>Apiotrichum</taxon>
    </lineage>
</organism>
<accession>A0A427XE42</accession>
<dbReference type="Proteomes" id="UP000279236">
    <property type="component" value="Unassembled WGS sequence"/>
</dbReference>
<reference evidence="2 3" key="1">
    <citation type="submission" date="2018-11" db="EMBL/GenBank/DDBJ databases">
        <title>Genome sequence of Apiotrichum porosum DSM 27194.</title>
        <authorList>
            <person name="Aliyu H."/>
            <person name="Gorte O."/>
            <person name="Ochsenreither K."/>
        </authorList>
    </citation>
    <scope>NUCLEOTIDE SEQUENCE [LARGE SCALE GENOMIC DNA]</scope>
    <source>
        <strain evidence="2 3">DSM 27194</strain>
    </source>
</reference>
<dbReference type="EMBL" id="RSCE01000018">
    <property type="protein sequence ID" value="RSH77098.1"/>
    <property type="molecule type" value="Genomic_DNA"/>
</dbReference>
<evidence type="ECO:0000256" key="1">
    <source>
        <dbReference type="SAM" id="MobiDB-lite"/>
    </source>
</evidence>
<keyword evidence="3" id="KW-1185">Reference proteome</keyword>
<dbReference type="AlphaFoldDB" id="A0A427XE42"/>
<feature type="compositionally biased region" description="Low complexity" evidence="1">
    <location>
        <begin position="86"/>
        <end position="120"/>
    </location>
</feature>
<sequence length="183" mass="19535">MATAVWDPTVTTRRSIAPKGAECARCAHAGVVCTAPPFRAWSPRHVFAAPCDGCMAVGGERMCSSAGVWSVVGDAEEEKENEQEQEQANSQSKASENGSKPAAAAKATEASSSSSSSSAPKAKKTITFLAKVDMDRLGDTLNRSSRDVKAGKVKFEDVLDRAIAACRLVAGGEEEYYDRDHWY</sequence>
<evidence type="ECO:0000313" key="3">
    <source>
        <dbReference type="Proteomes" id="UP000279236"/>
    </source>
</evidence>
<dbReference type="RefSeq" id="XP_028472245.1">
    <property type="nucleotide sequence ID" value="XM_028619376.1"/>
</dbReference>
<feature type="region of interest" description="Disordered" evidence="1">
    <location>
        <begin position="74"/>
        <end position="123"/>
    </location>
</feature>